<organism evidence="1">
    <name type="scientific">marine sediment metagenome</name>
    <dbReference type="NCBI Taxonomy" id="412755"/>
    <lineage>
        <taxon>unclassified sequences</taxon>
        <taxon>metagenomes</taxon>
        <taxon>ecological metagenomes</taxon>
    </lineage>
</organism>
<gene>
    <name evidence="1" type="ORF">S01H1_33689</name>
</gene>
<proteinExistence type="predicted"/>
<dbReference type="AlphaFoldDB" id="X0V3I4"/>
<comment type="caution">
    <text evidence="1">The sequence shown here is derived from an EMBL/GenBank/DDBJ whole genome shotgun (WGS) entry which is preliminary data.</text>
</comment>
<feature type="non-terminal residue" evidence="1">
    <location>
        <position position="42"/>
    </location>
</feature>
<reference evidence="1" key="1">
    <citation type="journal article" date="2014" name="Front. Microbiol.">
        <title>High frequency of phylogenetically diverse reductive dehalogenase-homologous genes in deep subseafloor sedimentary metagenomes.</title>
        <authorList>
            <person name="Kawai M."/>
            <person name="Futagami T."/>
            <person name="Toyoda A."/>
            <person name="Takaki Y."/>
            <person name="Nishi S."/>
            <person name="Hori S."/>
            <person name="Arai W."/>
            <person name="Tsubouchi T."/>
            <person name="Morono Y."/>
            <person name="Uchiyama I."/>
            <person name="Ito T."/>
            <person name="Fujiyama A."/>
            <person name="Inagaki F."/>
            <person name="Takami H."/>
        </authorList>
    </citation>
    <scope>NUCLEOTIDE SEQUENCE</scope>
    <source>
        <strain evidence="1">Expedition CK06-06</strain>
    </source>
</reference>
<accession>X0V3I4</accession>
<dbReference type="EMBL" id="BARS01020925">
    <property type="protein sequence ID" value="GAG12670.1"/>
    <property type="molecule type" value="Genomic_DNA"/>
</dbReference>
<name>X0V3I4_9ZZZZ</name>
<evidence type="ECO:0000313" key="1">
    <source>
        <dbReference type="EMBL" id="GAG12670.1"/>
    </source>
</evidence>
<protein>
    <submittedName>
        <fullName evidence="1">Uncharacterized protein</fullName>
    </submittedName>
</protein>
<sequence length="42" mass="4831">MAFLKRRKQSFEGGGLVLFMDVQDAMRGERVLKKADYAVRLV</sequence>